<dbReference type="SUPFAM" id="SSF48208">
    <property type="entry name" value="Six-hairpin glycosidases"/>
    <property type="match status" value="1"/>
</dbReference>
<comment type="caution">
    <text evidence="8">The sequence shown here is derived from an EMBL/GenBank/DDBJ whole genome shotgun (WGS) entry which is preliminary data.</text>
</comment>
<dbReference type="RefSeq" id="WP_065858516.1">
    <property type="nucleotide sequence ID" value="NZ_LYPC01000028.1"/>
</dbReference>
<organism evidence="8 9">
    <name type="scientific">Paenibacillus pectinilyticus</name>
    <dbReference type="NCBI Taxonomy" id="512399"/>
    <lineage>
        <taxon>Bacteria</taxon>
        <taxon>Bacillati</taxon>
        <taxon>Bacillota</taxon>
        <taxon>Bacilli</taxon>
        <taxon>Bacillales</taxon>
        <taxon>Paenibacillaceae</taxon>
        <taxon>Paenibacillus</taxon>
    </lineage>
</organism>
<dbReference type="Pfam" id="PF08531">
    <property type="entry name" value="Bac_rhamnosid_N"/>
    <property type="match status" value="1"/>
</dbReference>
<feature type="domain" description="Alpha-L-rhamnosidase C-terminal" evidence="7">
    <location>
        <begin position="828"/>
        <end position="903"/>
    </location>
</feature>
<evidence type="ECO:0000313" key="8">
    <source>
        <dbReference type="EMBL" id="OCT11459.1"/>
    </source>
</evidence>
<gene>
    <name evidence="8" type="ORF">A8709_07255</name>
</gene>
<dbReference type="PANTHER" id="PTHR33307:SF6">
    <property type="entry name" value="ALPHA-RHAMNOSIDASE (EUROFUNG)-RELATED"/>
    <property type="match status" value="1"/>
</dbReference>
<evidence type="ECO:0000259" key="7">
    <source>
        <dbReference type="Pfam" id="PF17390"/>
    </source>
</evidence>
<dbReference type="InterPro" id="IPR013737">
    <property type="entry name" value="Bac_rhamnosid_N"/>
</dbReference>
<dbReference type="Gene3D" id="2.60.120.260">
    <property type="entry name" value="Galactose-binding domain-like"/>
    <property type="match status" value="2"/>
</dbReference>
<evidence type="ECO:0000259" key="4">
    <source>
        <dbReference type="Pfam" id="PF05592"/>
    </source>
</evidence>
<feature type="domain" description="Alpha-L-rhamnosidase six-hairpin glycosidase" evidence="6">
    <location>
        <begin position="431"/>
        <end position="825"/>
    </location>
</feature>
<evidence type="ECO:0000259" key="6">
    <source>
        <dbReference type="Pfam" id="PF17389"/>
    </source>
</evidence>
<dbReference type="STRING" id="512399.A8709_07255"/>
<evidence type="ECO:0000256" key="2">
    <source>
        <dbReference type="ARBA" id="ARBA00012652"/>
    </source>
</evidence>
<dbReference type="Pfam" id="PF17390">
    <property type="entry name" value="Bac_rhamnosid_C"/>
    <property type="match status" value="1"/>
</dbReference>
<comment type="catalytic activity">
    <reaction evidence="1">
        <text>Hydrolysis of terminal non-reducing alpha-L-rhamnose residues in alpha-L-rhamnosides.</text>
        <dbReference type="EC" id="3.2.1.40"/>
    </reaction>
</comment>
<dbReference type="InterPro" id="IPR035398">
    <property type="entry name" value="Bac_rhamnosid_C"/>
</dbReference>
<evidence type="ECO:0000259" key="5">
    <source>
        <dbReference type="Pfam" id="PF08531"/>
    </source>
</evidence>
<sequence>MLEVKALRTEYLENPLGLDAKKPRLGWKLRSDGRNVLQTAYQVQASASESFIDLMWDSGKVDTSQSQGILYEGPELRSLERVYWRVKVWSNQGVESSFSSSVFFETGMLQTSDWVAHWIEPESEVDISAYKPSPYIRKEFTVKKGLVSARACLTAKGLYRFYLNGIEGTDHLFTPGFTSYHQRLQYQVYDVTPLLQEGSNALGVILGDGWWRGATGGASLMNNFGYKVAFLGQFVLNYEDGSREIIGSDDSFRTSSGPLLKSDMKAGDVYDARINIEGWNQPSYDDSTWEPVQFKADGFDNLIATRSVPVRAKERFTPKVMRTPNGETILDLGQNIAGWVEMNVQGDAGTEIVLIHGEALDQQGNFTLQNLSEHGTLEDFQEVHYITAGDGVESYSPRFSIFGFRYVLVKNYPGEITPENFTAVAVYSDSDETGDFTCSNPLITQLVSNSKWSQKGNFMEVPTDCPTRERAGWTGDAQVFARTASDFMHVYPFFEKWMADVAAEQFADGSVGSTVPTVIGHHSMEEWQRFMEHNNNPMVAMRRPKPGTASILDGSAGWGDAAVIIPWTMYLCYGDKTILERQFNSAKAWVDYMAACAKNANELFQDSPAYHHFTDGERDADYIWDTKFHWGEWLETDTEMRDLMAVLTKTKGNHPDVSTAYFAYSTRLLVEMAAVLERTEDEAKYQALYEKIKRVYNQYFIRDDGSILEGRQAPNVRTLAFDLASEDKKQAVADKLAQLVVEQDYHLNTGFLSTPFILQVLADYGHADVAFRLLEQDTCPSWLYAVSNGATTIWESWKGIKPDGELSGSLNHYSYGAVCNFLFAGIAGIRPVWETPGYKHFILKPLVGGTLTHASATYESPYGTITSIWERMDHGIVYQFEVPTNTTATIMLAGNEEDLKGVSGGYPDAHYEDGRIVVTVGSGKYQFTIQVGSVAAQ</sequence>
<dbReference type="GO" id="GO:0030596">
    <property type="term" value="F:alpha-L-rhamnosidase activity"/>
    <property type="evidence" value="ECO:0007669"/>
    <property type="project" value="UniProtKB-EC"/>
</dbReference>
<dbReference type="Pfam" id="PF05592">
    <property type="entry name" value="Bac_rhamnosid"/>
    <property type="match status" value="1"/>
</dbReference>
<dbReference type="InterPro" id="IPR012341">
    <property type="entry name" value="6hp_glycosidase-like_sf"/>
</dbReference>
<dbReference type="OrthoDB" id="9761045at2"/>
<dbReference type="InterPro" id="IPR008902">
    <property type="entry name" value="Rhamnosid_concanavalin"/>
</dbReference>
<dbReference type="AlphaFoldDB" id="A0A1C0ZTQ5"/>
<reference evidence="9" key="1">
    <citation type="submission" date="2016-05" db="EMBL/GenBank/DDBJ databases">
        <title>Paenibacillus oryzae. sp. nov., isolated from the rice root.</title>
        <authorList>
            <person name="Zhang J."/>
            <person name="Zhang X."/>
        </authorList>
    </citation>
    <scope>NUCLEOTIDE SEQUENCE [LARGE SCALE GENOMIC DNA]</scope>
    <source>
        <strain evidence="9">KCTC13222</strain>
    </source>
</reference>
<dbReference type="PIRSF" id="PIRSF010631">
    <property type="entry name" value="A-rhamnsds"/>
    <property type="match status" value="1"/>
</dbReference>
<feature type="domain" description="Bacterial alpha-L-rhamnosidase N-terminal" evidence="5">
    <location>
        <begin position="147"/>
        <end position="314"/>
    </location>
</feature>
<accession>A0A1C0ZTQ5</accession>
<dbReference type="PANTHER" id="PTHR33307">
    <property type="entry name" value="ALPHA-RHAMNOSIDASE (EUROFUNG)"/>
    <property type="match status" value="1"/>
</dbReference>
<dbReference type="InterPro" id="IPR016007">
    <property type="entry name" value="Alpha_rhamnosid"/>
</dbReference>
<evidence type="ECO:0000256" key="3">
    <source>
        <dbReference type="ARBA" id="ARBA00022801"/>
    </source>
</evidence>
<dbReference type="GO" id="GO:0005975">
    <property type="term" value="P:carbohydrate metabolic process"/>
    <property type="evidence" value="ECO:0007669"/>
    <property type="project" value="InterPro"/>
</dbReference>
<protein>
    <recommendedName>
        <fullName evidence="2">alpha-L-rhamnosidase</fullName>
        <ecNumber evidence="2">3.2.1.40</ecNumber>
    </recommendedName>
</protein>
<dbReference type="Pfam" id="PF25788">
    <property type="entry name" value="Ig_Rha78A_N"/>
    <property type="match status" value="1"/>
</dbReference>
<dbReference type="InterPro" id="IPR013783">
    <property type="entry name" value="Ig-like_fold"/>
</dbReference>
<dbReference type="Pfam" id="PF17389">
    <property type="entry name" value="Bac_rhamnosid6H"/>
    <property type="match status" value="1"/>
</dbReference>
<proteinExistence type="predicted"/>
<feature type="domain" description="Alpha-L-rhamnosidase concanavalin-like" evidence="4">
    <location>
        <begin position="322"/>
        <end position="427"/>
    </location>
</feature>
<dbReference type="EMBL" id="LYPC01000028">
    <property type="protein sequence ID" value="OCT11459.1"/>
    <property type="molecule type" value="Genomic_DNA"/>
</dbReference>
<dbReference type="InterPro" id="IPR035396">
    <property type="entry name" value="Bac_rhamnosid6H"/>
</dbReference>
<evidence type="ECO:0000313" key="9">
    <source>
        <dbReference type="Proteomes" id="UP000093309"/>
    </source>
</evidence>
<dbReference type="EC" id="3.2.1.40" evidence="2"/>
<dbReference type="Gene3D" id="2.60.40.10">
    <property type="entry name" value="Immunoglobulins"/>
    <property type="match status" value="1"/>
</dbReference>
<keyword evidence="3" id="KW-0378">Hydrolase</keyword>
<keyword evidence="9" id="KW-1185">Reference proteome</keyword>
<dbReference type="InterPro" id="IPR008928">
    <property type="entry name" value="6-hairpin_glycosidase_sf"/>
</dbReference>
<dbReference type="Gene3D" id="2.60.420.10">
    <property type="entry name" value="Maltose phosphorylase, domain 3"/>
    <property type="match status" value="1"/>
</dbReference>
<dbReference type="Gene3D" id="1.50.10.10">
    <property type="match status" value="1"/>
</dbReference>
<dbReference type="Proteomes" id="UP000093309">
    <property type="component" value="Unassembled WGS sequence"/>
</dbReference>
<evidence type="ECO:0000256" key="1">
    <source>
        <dbReference type="ARBA" id="ARBA00001445"/>
    </source>
</evidence>
<name>A0A1C0ZTQ5_9BACL</name>